<feature type="compositionally biased region" description="Basic and acidic residues" evidence="1">
    <location>
        <begin position="29"/>
        <end position="48"/>
    </location>
</feature>
<accession>A0A645D491</accession>
<protein>
    <submittedName>
        <fullName evidence="2">Uncharacterized protein</fullName>
    </submittedName>
</protein>
<gene>
    <name evidence="2" type="ORF">SDC9_131067</name>
</gene>
<sequence>MTASGACGAPAGARALNCEEGEGASEDLQNERPVPETIQRGDDRHDEPNGGCKYRANGQYREAKPSRQLNLNLCLYAADEGRQRQRRNHSAEARLVVQHDNQWRAGHQDPAA</sequence>
<reference evidence="2" key="1">
    <citation type="submission" date="2019-08" db="EMBL/GenBank/DDBJ databases">
        <authorList>
            <person name="Kucharzyk K."/>
            <person name="Murdoch R.W."/>
            <person name="Higgins S."/>
            <person name="Loffler F."/>
        </authorList>
    </citation>
    <scope>NUCLEOTIDE SEQUENCE</scope>
</reference>
<feature type="region of interest" description="Disordered" evidence="1">
    <location>
        <begin position="81"/>
        <end position="112"/>
    </location>
</feature>
<comment type="caution">
    <text evidence="2">The sequence shown here is derived from an EMBL/GenBank/DDBJ whole genome shotgun (WGS) entry which is preliminary data.</text>
</comment>
<dbReference type="EMBL" id="VSSQ01032664">
    <property type="protein sequence ID" value="MPM83997.1"/>
    <property type="molecule type" value="Genomic_DNA"/>
</dbReference>
<proteinExistence type="predicted"/>
<evidence type="ECO:0000256" key="1">
    <source>
        <dbReference type="SAM" id="MobiDB-lite"/>
    </source>
</evidence>
<name>A0A645D491_9ZZZZ</name>
<feature type="region of interest" description="Disordered" evidence="1">
    <location>
        <begin position="18"/>
        <end position="61"/>
    </location>
</feature>
<dbReference type="AlphaFoldDB" id="A0A645D491"/>
<organism evidence="2">
    <name type="scientific">bioreactor metagenome</name>
    <dbReference type="NCBI Taxonomy" id="1076179"/>
    <lineage>
        <taxon>unclassified sequences</taxon>
        <taxon>metagenomes</taxon>
        <taxon>ecological metagenomes</taxon>
    </lineage>
</organism>
<evidence type="ECO:0000313" key="2">
    <source>
        <dbReference type="EMBL" id="MPM83997.1"/>
    </source>
</evidence>